<dbReference type="PROSITE" id="PS00211">
    <property type="entry name" value="ABC_TRANSPORTER_1"/>
    <property type="match status" value="1"/>
</dbReference>
<dbReference type="GO" id="GO:0016887">
    <property type="term" value="F:ATP hydrolysis activity"/>
    <property type="evidence" value="ECO:0007669"/>
    <property type="project" value="InterPro"/>
</dbReference>
<name>A0A7K1SS79_9SPHI</name>
<evidence type="ECO:0000256" key="1">
    <source>
        <dbReference type="ARBA" id="ARBA00022448"/>
    </source>
</evidence>
<dbReference type="Pfam" id="PF00005">
    <property type="entry name" value="ABC_tran"/>
    <property type="match status" value="1"/>
</dbReference>
<dbReference type="EMBL" id="WPIK01000001">
    <property type="protein sequence ID" value="MVN20163.1"/>
    <property type="molecule type" value="Genomic_DNA"/>
</dbReference>
<evidence type="ECO:0000313" key="5">
    <source>
        <dbReference type="EMBL" id="MVN20163.1"/>
    </source>
</evidence>
<dbReference type="InterPro" id="IPR027417">
    <property type="entry name" value="P-loop_NTPase"/>
</dbReference>
<dbReference type="PANTHER" id="PTHR42939:SF1">
    <property type="entry name" value="ABC TRANSPORTER ATP-BINDING PROTEIN ALBC-RELATED"/>
    <property type="match status" value="1"/>
</dbReference>
<evidence type="ECO:0000256" key="3">
    <source>
        <dbReference type="ARBA" id="ARBA00022840"/>
    </source>
</evidence>
<evidence type="ECO:0000259" key="4">
    <source>
        <dbReference type="PROSITE" id="PS50893"/>
    </source>
</evidence>
<dbReference type="InterPro" id="IPR017871">
    <property type="entry name" value="ABC_transporter-like_CS"/>
</dbReference>
<dbReference type="Gene3D" id="3.40.50.300">
    <property type="entry name" value="P-loop containing nucleotide triphosphate hydrolases"/>
    <property type="match status" value="1"/>
</dbReference>
<dbReference type="InterPro" id="IPR003593">
    <property type="entry name" value="AAA+_ATPase"/>
</dbReference>
<reference evidence="5 6" key="1">
    <citation type="submission" date="2019-12" db="EMBL/GenBank/DDBJ databases">
        <title>Mucilaginibacter sp. HMF7410 genome sequencing and assembly.</title>
        <authorList>
            <person name="Kang H."/>
            <person name="Cha I."/>
            <person name="Kim H."/>
            <person name="Joh K."/>
        </authorList>
    </citation>
    <scope>NUCLEOTIDE SEQUENCE [LARGE SCALE GENOMIC DNA]</scope>
    <source>
        <strain evidence="5 6">HMF7410</strain>
    </source>
</reference>
<keyword evidence="2" id="KW-0547">Nucleotide-binding</keyword>
<evidence type="ECO:0000313" key="6">
    <source>
        <dbReference type="Proteomes" id="UP000462014"/>
    </source>
</evidence>
<dbReference type="Proteomes" id="UP000462014">
    <property type="component" value="Unassembled WGS sequence"/>
</dbReference>
<dbReference type="SUPFAM" id="SSF52540">
    <property type="entry name" value="P-loop containing nucleoside triphosphate hydrolases"/>
    <property type="match status" value="1"/>
</dbReference>
<evidence type="ECO:0000256" key="2">
    <source>
        <dbReference type="ARBA" id="ARBA00022741"/>
    </source>
</evidence>
<keyword evidence="1" id="KW-0813">Transport</keyword>
<protein>
    <submittedName>
        <fullName evidence="5">ATP-binding cassette domain-containing protein</fullName>
    </submittedName>
</protein>
<dbReference type="AlphaFoldDB" id="A0A7K1SS79"/>
<organism evidence="5 6">
    <name type="scientific">Mucilaginibacter arboris</name>
    <dbReference type="NCBI Taxonomy" id="2682090"/>
    <lineage>
        <taxon>Bacteria</taxon>
        <taxon>Pseudomonadati</taxon>
        <taxon>Bacteroidota</taxon>
        <taxon>Sphingobacteriia</taxon>
        <taxon>Sphingobacteriales</taxon>
        <taxon>Sphingobacteriaceae</taxon>
        <taxon>Mucilaginibacter</taxon>
    </lineage>
</organism>
<sequence length="219" mass="25300">MQIILENLGRRFNRDWIFRNINYTFSSPHSYAILGINGSGKSTLLQILNGSLSPSAGSVCFFYQQKKVEVEQVYQHVSLAAPYLELIEEFSLSEMIDFHFQFKTYLSGLDRHKIIELLQMESSKNKLIRYFSSGMKQRVKLALAFCADTPLLMLDEPTANLDTQGIDWYLQLVEKFAASRLTIICSNQEHEYSFCRDQLNILDYKKKSDTVFTTIKSAF</sequence>
<keyword evidence="6" id="KW-1185">Reference proteome</keyword>
<dbReference type="InterPro" id="IPR003439">
    <property type="entry name" value="ABC_transporter-like_ATP-bd"/>
</dbReference>
<accession>A0A7K1SS79</accession>
<feature type="domain" description="ABC transporter" evidence="4">
    <location>
        <begin position="3"/>
        <end position="215"/>
    </location>
</feature>
<keyword evidence="3 5" id="KW-0067">ATP-binding</keyword>
<dbReference type="InterPro" id="IPR051782">
    <property type="entry name" value="ABC_Transporter_VariousFunc"/>
</dbReference>
<dbReference type="PROSITE" id="PS50893">
    <property type="entry name" value="ABC_TRANSPORTER_2"/>
    <property type="match status" value="1"/>
</dbReference>
<gene>
    <name evidence="5" type="ORF">GO621_01265</name>
</gene>
<comment type="caution">
    <text evidence="5">The sequence shown here is derived from an EMBL/GenBank/DDBJ whole genome shotgun (WGS) entry which is preliminary data.</text>
</comment>
<dbReference type="PANTHER" id="PTHR42939">
    <property type="entry name" value="ABC TRANSPORTER ATP-BINDING PROTEIN ALBC-RELATED"/>
    <property type="match status" value="1"/>
</dbReference>
<dbReference type="RefSeq" id="WP_157563272.1">
    <property type="nucleotide sequence ID" value="NZ_WPIK01000001.1"/>
</dbReference>
<proteinExistence type="predicted"/>
<dbReference type="SMART" id="SM00382">
    <property type="entry name" value="AAA"/>
    <property type="match status" value="1"/>
</dbReference>
<dbReference type="GO" id="GO:0005524">
    <property type="term" value="F:ATP binding"/>
    <property type="evidence" value="ECO:0007669"/>
    <property type="project" value="UniProtKB-KW"/>
</dbReference>